<evidence type="ECO:0000313" key="1">
    <source>
        <dbReference type="EMBL" id="MBM6705262.1"/>
    </source>
</evidence>
<keyword evidence="2" id="KW-1185">Reference proteome</keyword>
<protein>
    <submittedName>
        <fullName evidence="1">Uncharacterized protein</fullName>
    </submittedName>
</protein>
<sequence length="89" mass="9914">SRLRIFMKRFRDLDRKDAKAPAESNEILPGIGEGFEPLPIDKIIGSLGEPPAEQAEKAFDEAYKAAVDREDLIRRTVLTAEEGQAKETS</sequence>
<accession>A0ABS2DVD7</accession>
<name>A0ABS2DVD7_9BURK</name>
<organism evidence="1 2">
    <name type="scientific">Sutterella massiliensis</name>
    <dbReference type="NCBI Taxonomy" id="1816689"/>
    <lineage>
        <taxon>Bacteria</taxon>
        <taxon>Pseudomonadati</taxon>
        <taxon>Pseudomonadota</taxon>
        <taxon>Betaproteobacteria</taxon>
        <taxon>Burkholderiales</taxon>
        <taxon>Sutterellaceae</taxon>
        <taxon>Sutterella</taxon>
    </lineage>
</organism>
<dbReference type="RefSeq" id="WP_205105122.1">
    <property type="nucleotide sequence ID" value="NZ_JACJJC010000262.1"/>
</dbReference>
<proteinExistence type="predicted"/>
<reference evidence="1 2" key="1">
    <citation type="journal article" date="2021" name="Sci. Rep.">
        <title>The distribution of antibiotic resistance genes in chicken gut microbiota commensals.</title>
        <authorList>
            <person name="Juricova H."/>
            <person name="Matiasovicova J."/>
            <person name="Kubasova T."/>
            <person name="Cejkova D."/>
            <person name="Rychlik I."/>
        </authorList>
    </citation>
    <scope>NUCLEOTIDE SEQUENCE [LARGE SCALE GENOMIC DNA]</scope>
    <source>
        <strain evidence="1 2">An829</strain>
    </source>
</reference>
<comment type="caution">
    <text evidence="1">The sequence shown here is derived from an EMBL/GenBank/DDBJ whole genome shotgun (WGS) entry which is preliminary data.</text>
</comment>
<dbReference type="Proteomes" id="UP000715095">
    <property type="component" value="Unassembled WGS sequence"/>
</dbReference>
<evidence type="ECO:0000313" key="2">
    <source>
        <dbReference type="Proteomes" id="UP000715095"/>
    </source>
</evidence>
<feature type="non-terminal residue" evidence="1">
    <location>
        <position position="1"/>
    </location>
</feature>
<gene>
    <name evidence="1" type="ORF">H6A60_12390</name>
</gene>
<dbReference type="EMBL" id="JACJJC010000262">
    <property type="protein sequence ID" value="MBM6705262.1"/>
    <property type="molecule type" value="Genomic_DNA"/>
</dbReference>